<reference evidence="2" key="1">
    <citation type="journal article" date="2020" name="Phytopathology">
        <title>Genome Sequence Resources of Colletotrichum truncatum, C. plurivorum, C. musicola, and C. sojae: Four Species Pathogenic to Soybean (Glycine max).</title>
        <authorList>
            <person name="Rogerio F."/>
            <person name="Boufleur T.R."/>
            <person name="Ciampi-Guillardi M."/>
            <person name="Sukno S.A."/>
            <person name="Thon M.R."/>
            <person name="Massola Junior N.S."/>
            <person name="Baroncelli R."/>
        </authorList>
    </citation>
    <scope>NUCLEOTIDE SEQUENCE</scope>
    <source>
        <strain evidence="2">LFN0074</strain>
    </source>
</reference>
<keyword evidence="3" id="KW-1185">Reference proteome</keyword>
<name>A0A8H6MK18_9PEZI</name>
<accession>A0A8H6MK18</accession>
<sequence>DFRKVAVGACRITPAFLHYHEISLLSFNSPLRLPNVVVRLFPPLLPATAPVPIVMPPTKNDAASGSPRGSLAGPPPDRDGSMGPSEVEQVEETTERVLRPLPCSRCLRRMVSWDPKGNKPVPACVDTKTASNKCSVCAAMRALRLRNAFRDIRAAVGAGSSLAAAFEEGIEEYKAAQLAGKKALQKKAEMTKDPIKRKAEDEQEEWLGRQRKLVALEEAVTASKKQASAAAQLVKATEDQTAAIRAQTAAQQCAAGALTALNQTFREFLESFNIVNQAALDDPYSRDPSPVLDQDNEDED</sequence>
<feature type="region of interest" description="Disordered" evidence="1">
    <location>
        <begin position="279"/>
        <end position="300"/>
    </location>
</feature>
<feature type="region of interest" description="Disordered" evidence="1">
    <location>
        <begin position="56"/>
        <end position="95"/>
    </location>
</feature>
<dbReference type="EMBL" id="WIGM01001546">
    <property type="protein sequence ID" value="KAF6794601.1"/>
    <property type="molecule type" value="Genomic_DNA"/>
</dbReference>
<gene>
    <name evidence="2" type="ORF">CMUS01_15999</name>
</gene>
<organism evidence="2 3">
    <name type="scientific">Colletotrichum musicola</name>
    <dbReference type="NCBI Taxonomy" id="2175873"/>
    <lineage>
        <taxon>Eukaryota</taxon>
        <taxon>Fungi</taxon>
        <taxon>Dikarya</taxon>
        <taxon>Ascomycota</taxon>
        <taxon>Pezizomycotina</taxon>
        <taxon>Sordariomycetes</taxon>
        <taxon>Hypocreomycetidae</taxon>
        <taxon>Glomerellales</taxon>
        <taxon>Glomerellaceae</taxon>
        <taxon>Colletotrichum</taxon>
        <taxon>Colletotrichum orchidearum species complex</taxon>
    </lineage>
</organism>
<protein>
    <submittedName>
        <fullName evidence="2">Uncharacterized protein</fullName>
    </submittedName>
</protein>
<evidence type="ECO:0000313" key="2">
    <source>
        <dbReference type="EMBL" id="KAF6794601.1"/>
    </source>
</evidence>
<dbReference type="Proteomes" id="UP000639643">
    <property type="component" value="Unassembled WGS sequence"/>
</dbReference>
<evidence type="ECO:0000256" key="1">
    <source>
        <dbReference type="SAM" id="MobiDB-lite"/>
    </source>
</evidence>
<feature type="non-terminal residue" evidence="2">
    <location>
        <position position="300"/>
    </location>
</feature>
<evidence type="ECO:0000313" key="3">
    <source>
        <dbReference type="Proteomes" id="UP000639643"/>
    </source>
</evidence>
<comment type="caution">
    <text evidence="2">The sequence shown here is derived from an EMBL/GenBank/DDBJ whole genome shotgun (WGS) entry which is preliminary data.</text>
</comment>
<proteinExistence type="predicted"/>
<dbReference type="AlphaFoldDB" id="A0A8H6MK18"/>